<organism evidence="1 2">
    <name type="scientific">Fasciola gigantica</name>
    <name type="common">Giant liver fluke</name>
    <dbReference type="NCBI Taxonomy" id="46835"/>
    <lineage>
        <taxon>Eukaryota</taxon>
        <taxon>Metazoa</taxon>
        <taxon>Spiralia</taxon>
        <taxon>Lophotrochozoa</taxon>
        <taxon>Platyhelminthes</taxon>
        <taxon>Trematoda</taxon>
        <taxon>Digenea</taxon>
        <taxon>Plagiorchiida</taxon>
        <taxon>Echinostomata</taxon>
        <taxon>Echinostomatoidea</taxon>
        <taxon>Fasciolidae</taxon>
        <taxon>Fasciola</taxon>
    </lineage>
</organism>
<reference evidence="1 2" key="1">
    <citation type="submission" date="2019-04" db="EMBL/GenBank/DDBJ databases">
        <title>Annotation for the trematode Fasciola gigantica.</title>
        <authorList>
            <person name="Choi Y.-J."/>
        </authorList>
    </citation>
    <scope>NUCLEOTIDE SEQUENCE [LARGE SCALE GENOMIC DNA]</scope>
    <source>
        <strain evidence="1">Uganda_cow_1</strain>
    </source>
</reference>
<evidence type="ECO:0008006" key="3">
    <source>
        <dbReference type="Google" id="ProtNLM"/>
    </source>
</evidence>
<name>A0A504Z5Q0_FASGI</name>
<dbReference type="AlphaFoldDB" id="A0A504Z5Q0"/>
<comment type="caution">
    <text evidence="1">The sequence shown here is derived from an EMBL/GenBank/DDBJ whole genome shotgun (WGS) entry which is preliminary data.</text>
</comment>
<accession>A0A504Z5Q0</accession>
<keyword evidence="2" id="KW-1185">Reference proteome</keyword>
<feature type="non-terminal residue" evidence="1">
    <location>
        <position position="1"/>
    </location>
</feature>
<dbReference type="OrthoDB" id="1594986at2759"/>
<protein>
    <recommendedName>
        <fullName evidence="3">PB1 domain-containing protein</fullName>
    </recommendedName>
</protein>
<gene>
    <name evidence="1" type="ORF">FGIG_06192</name>
</gene>
<proteinExistence type="predicted"/>
<dbReference type="Proteomes" id="UP000316759">
    <property type="component" value="Unassembled WGS sequence"/>
</dbReference>
<dbReference type="Gene3D" id="3.10.20.90">
    <property type="entry name" value="Phosphatidylinositol 3-kinase Catalytic Subunit, Chain A, domain 1"/>
    <property type="match status" value="1"/>
</dbReference>
<sequence>GDLLIKYKDEDGDFITIADESDLSVSVAPDKVLSDKTVHLGKFTTARATLKFQLDNSVKGSSESTKLNGDKSESDQCLFEVGDRAALVQALRRLRDQITSLADSLDVYAVSNTISTGAATGVQQTQYPKSGPDVFINSKRIYSGFVSRILSVTTYFCSATN</sequence>
<dbReference type="SUPFAM" id="SSF54277">
    <property type="entry name" value="CAD &amp; PB1 domains"/>
    <property type="match status" value="1"/>
</dbReference>
<dbReference type="EMBL" id="SUNJ01003427">
    <property type="protein sequence ID" value="TPP65278.1"/>
    <property type="molecule type" value="Genomic_DNA"/>
</dbReference>
<evidence type="ECO:0000313" key="1">
    <source>
        <dbReference type="EMBL" id="TPP65278.1"/>
    </source>
</evidence>
<evidence type="ECO:0000313" key="2">
    <source>
        <dbReference type="Proteomes" id="UP000316759"/>
    </source>
</evidence>